<organism evidence="2 3">
    <name type="scientific">Pieris macdunnoughi</name>
    <dbReference type="NCBI Taxonomy" id="345717"/>
    <lineage>
        <taxon>Eukaryota</taxon>
        <taxon>Metazoa</taxon>
        <taxon>Ecdysozoa</taxon>
        <taxon>Arthropoda</taxon>
        <taxon>Hexapoda</taxon>
        <taxon>Insecta</taxon>
        <taxon>Pterygota</taxon>
        <taxon>Neoptera</taxon>
        <taxon>Endopterygota</taxon>
        <taxon>Lepidoptera</taxon>
        <taxon>Glossata</taxon>
        <taxon>Ditrysia</taxon>
        <taxon>Papilionoidea</taxon>
        <taxon>Pieridae</taxon>
        <taxon>Pierinae</taxon>
        <taxon>Pieris</taxon>
    </lineage>
</organism>
<keyword evidence="1" id="KW-0732">Signal</keyword>
<dbReference type="Proteomes" id="UP000663880">
    <property type="component" value="Unassembled WGS sequence"/>
</dbReference>
<sequence length="135" mass="15207">MFHKIVTFVAFAALLGLISVRPGEARSMDLNDVLNKTVCPIKVEIDINEHRVPRKIKMLKCAEDQREWCRLAHLQHECCRHSLSGHVMQCVEVHDTVLVFDKIKNDMVTLEVPVGCSCIVDKSTAAKSLDTSPPR</sequence>
<proteinExistence type="predicted"/>
<dbReference type="Gene3D" id="2.10.90.10">
    <property type="entry name" value="Cystine-knot cytokines"/>
    <property type="match status" value="1"/>
</dbReference>
<protein>
    <submittedName>
        <fullName evidence="2">Uncharacterized protein</fullName>
    </submittedName>
</protein>
<evidence type="ECO:0000313" key="3">
    <source>
        <dbReference type="Proteomes" id="UP000663880"/>
    </source>
</evidence>
<comment type="caution">
    <text evidence="2">The sequence shown here is derived from an EMBL/GenBank/DDBJ whole genome shotgun (WGS) entry which is preliminary data.</text>
</comment>
<evidence type="ECO:0000256" key="1">
    <source>
        <dbReference type="SAM" id="SignalP"/>
    </source>
</evidence>
<name>A0A821T1Z0_9NEOP</name>
<feature type="signal peptide" evidence="1">
    <location>
        <begin position="1"/>
        <end position="25"/>
    </location>
</feature>
<dbReference type="AlphaFoldDB" id="A0A821T1Z0"/>
<feature type="chain" id="PRO_5032653081" evidence="1">
    <location>
        <begin position="26"/>
        <end position="135"/>
    </location>
</feature>
<dbReference type="OrthoDB" id="6038945at2759"/>
<accession>A0A821T1Z0</accession>
<evidence type="ECO:0000313" key="2">
    <source>
        <dbReference type="EMBL" id="CAF4864352.1"/>
    </source>
</evidence>
<dbReference type="EMBL" id="CAJOBZ010000021">
    <property type="protein sequence ID" value="CAF4864352.1"/>
    <property type="molecule type" value="Genomic_DNA"/>
</dbReference>
<keyword evidence="3" id="KW-1185">Reference proteome</keyword>
<reference evidence="2" key="1">
    <citation type="submission" date="2021-02" db="EMBL/GenBank/DDBJ databases">
        <authorList>
            <person name="Steward A R."/>
        </authorList>
    </citation>
    <scope>NUCLEOTIDE SEQUENCE</scope>
</reference>
<dbReference type="InterPro" id="IPR029034">
    <property type="entry name" value="Cystine-knot_cytokine"/>
</dbReference>
<gene>
    <name evidence="2" type="ORF">PMACD_LOCUS8185</name>
</gene>